<protein>
    <submittedName>
        <fullName evidence="2">TAP-like protein</fullName>
    </submittedName>
</protein>
<proteinExistence type="predicted"/>
<gene>
    <name evidence="2" type="ORF">SAMN05421869_104514</name>
</gene>
<evidence type="ECO:0000259" key="1">
    <source>
        <dbReference type="Pfam" id="PF08386"/>
    </source>
</evidence>
<feature type="domain" description="Peptidase S33 tripeptidyl aminopeptidase-like C-terminal" evidence="1">
    <location>
        <begin position="4"/>
        <end position="73"/>
    </location>
</feature>
<dbReference type="AlphaFoldDB" id="A0A1G8IL04"/>
<accession>A0A1G8IL04</accession>
<dbReference type="InterPro" id="IPR013595">
    <property type="entry name" value="Pept_S33_TAP-like_C"/>
</dbReference>
<dbReference type="STRING" id="633440.SAMN05421869_104514"/>
<dbReference type="EMBL" id="FNDJ01000004">
    <property type="protein sequence ID" value="SDI19190.1"/>
    <property type="molecule type" value="Genomic_DNA"/>
</dbReference>
<keyword evidence="3" id="KW-1185">Reference proteome</keyword>
<name>A0A1G8IL04_9ACTN</name>
<dbReference type="RefSeq" id="WP_176993140.1">
    <property type="nucleotide sequence ID" value="NZ_FNDJ01000004.1"/>
</dbReference>
<dbReference type="Proteomes" id="UP000199202">
    <property type="component" value="Unassembled WGS sequence"/>
</dbReference>
<organism evidence="2 3">
    <name type="scientific">Nonomuraea jiangxiensis</name>
    <dbReference type="NCBI Taxonomy" id="633440"/>
    <lineage>
        <taxon>Bacteria</taxon>
        <taxon>Bacillati</taxon>
        <taxon>Actinomycetota</taxon>
        <taxon>Actinomycetes</taxon>
        <taxon>Streptosporangiales</taxon>
        <taxon>Streptosporangiaceae</taxon>
        <taxon>Nonomuraea</taxon>
    </lineage>
</organism>
<evidence type="ECO:0000313" key="2">
    <source>
        <dbReference type="EMBL" id="SDI19190.1"/>
    </source>
</evidence>
<sequence>MDATPPILPTSSLIDPATGHLWTLSTAEQIGDEARVLTFEGSGHGVYGRSACTIGTIDRYLISQSLPAKGVRCPEVRPPSTPRRGGTG</sequence>
<dbReference type="Pfam" id="PF08386">
    <property type="entry name" value="Abhydrolase_4"/>
    <property type="match status" value="1"/>
</dbReference>
<evidence type="ECO:0000313" key="3">
    <source>
        <dbReference type="Proteomes" id="UP000199202"/>
    </source>
</evidence>
<reference evidence="2 3" key="1">
    <citation type="submission" date="2016-10" db="EMBL/GenBank/DDBJ databases">
        <authorList>
            <person name="de Groot N.N."/>
        </authorList>
    </citation>
    <scope>NUCLEOTIDE SEQUENCE [LARGE SCALE GENOMIC DNA]</scope>
    <source>
        <strain evidence="2 3">CGMCC 4.6533</strain>
    </source>
</reference>